<protein>
    <submittedName>
        <fullName evidence="2">Uncharacterized protein</fullName>
    </submittedName>
</protein>
<sequence length="57" mass="6943">MMKDPIVDEVRRRRQEHAKENQNDLDRIIESFRRRERDSKRKTLNPGPKKRLDKAKG</sequence>
<name>A0A484HJD0_9BACT</name>
<feature type="compositionally biased region" description="Basic residues" evidence="1">
    <location>
        <begin position="42"/>
        <end position="57"/>
    </location>
</feature>
<dbReference type="EMBL" id="CAACVI010000034">
    <property type="protein sequence ID" value="VEN74573.1"/>
    <property type="molecule type" value="Genomic_DNA"/>
</dbReference>
<evidence type="ECO:0000256" key="1">
    <source>
        <dbReference type="SAM" id="MobiDB-lite"/>
    </source>
</evidence>
<accession>A0A484HJD0</accession>
<gene>
    <name evidence="2" type="ORF">EPICR_40156</name>
</gene>
<reference evidence="2" key="1">
    <citation type="submission" date="2019-01" db="EMBL/GenBank/DDBJ databases">
        <authorList>
            <consortium name="Genoscope - CEA"/>
            <person name="William W."/>
        </authorList>
    </citation>
    <scope>NUCLEOTIDE SEQUENCE</scope>
    <source>
        <strain evidence="2">CR-1</strain>
    </source>
</reference>
<dbReference type="AlphaFoldDB" id="A0A484HJD0"/>
<feature type="compositionally biased region" description="Basic and acidic residues" evidence="1">
    <location>
        <begin position="1"/>
        <end position="41"/>
    </location>
</feature>
<proteinExistence type="predicted"/>
<feature type="region of interest" description="Disordered" evidence="1">
    <location>
        <begin position="1"/>
        <end position="57"/>
    </location>
</feature>
<evidence type="ECO:0000313" key="2">
    <source>
        <dbReference type="EMBL" id="VEN74573.1"/>
    </source>
</evidence>
<organism evidence="2">
    <name type="scientific">uncultured Desulfobacteraceae bacterium</name>
    <dbReference type="NCBI Taxonomy" id="218296"/>
    <lineage>
        <taxon>Bacteria</taxon>
        <taxon>Pseudomonadati</taxon>
        <taxon>Thermodesulfobacteriota</taxon>
        <taxon>Desulfobacteria</taxon>
        <taxon>Desulfobacterales</taxon>
        <taxon>Desulfobacteraceae</taxon>
        <taxon>environmental samples</taxon>
    </lineage>
</organism>